<feature type="transmembrane region" description="Helical" evidence="8">
    <location>
        <begin position="284"/>
        <end position="308"/>
    </location>
</feature>
<sequence>MIGIFADSLGRKQSLQYNNSMVFAAAAVMFFSKKAKSYIMLIMGRFIAGINSGLNMGLCPIYLIEIAPDRIRGAIGSLYQVVITCSIVVSQIAGVLLGSEESWPYLFLLPIIPALFQLALLPFCPESPKFLITRLKDRKAHRALMLLRSQQDVVDEFEQMKEEDSLAKQLRGFTLTQIFKNPVMSNVLICCCIINVANQLSGKNALTYFSVQLLENLNMASSAVSITIGMSILSAIVALGIVFIIEYYGRRLLMEISLIGIILSTFSLFISLYFRVAFLENLKYLSVCFVCLFYVFFSIGLGPIPLFFTPELFSNSNRTVATCLASVSNWAASFVLGQAFLSLDNEIDFYDCLVFLFLDIFFFFYIRLRMPETAKLSSIQILKILKIYFAILVVSAASGFQHGYHFVIINNPSKVIQEWITELKTKKEGVAPTAAGVDLIWAVVVAIFSVGGAVGAFIIGIFADNFGRKGSLKWNTCLVLVAAAITLYSRRAKSYKVLLFGRFLSGITSGLTSGLCQMYSVEISPDEIRGGLSGVYQVAISFSMLVAAIAGIVFSEKETWHYIFIIPIVPAVLQLIALPFCPESPKFLLITKGSDAKAEKALKWLRESDDVAEELELLKEEDNRVKQLRGSSLKRILSNPAMTNALICCLILNISQQMCGIKTVIQFSTPVFEEMNLGPKVALYITAGMFIPLLITSIVFCFIIDKYGRRRMAEISLIGLIITTTFLFTSLYLRRKIVPSMKYAAIVGYFVFNGFYCIGIGPLGWFVPAEMFYHSSRTVAVCLSVASNYISSFIIGQAFFILKSEIDAYTSLIFIVLDIFSLLYIQQRLPETNQLSALDILDMPPSNKLFVTFDMVRVKTHLQRVFSVFCSKFIFAVIVASLSGFQHGYHLGIVNIPAEVLQEWIREVAINRKGEPATEGFIMVFWSTLVAIFSLGGIVGGSLTNLFAEKFGRRNSLLWSNVLALLGIVFLVYSKVSECYELLVVGRFVAGVNAGLNSGLCQIYLIEIAPDKIRGFVGGFYQLIIAMSILISQIMGAVLGDDEQWPFMFLVGFIPVCLQLCLLPLCPESPKYLFITKGDKEGAEAALVWFRGTNNVYKEMYKLKEENNLHKSVDDVNLGKLLCDISLRSRLAVSLIINIGQQLCGLNALIYFSNEIFKNMGMSEELATQTTIAMGAVNVVVTLLGIIFVDCIGRRIVLLVGFLGMGINTLLLGIILNLGKIASFIDYIATVLVFVFVILFAMGVGTIPWFLTGEIFNHTPRSIAVTITVSSNWLFNFVVAQTFLPLQSVIGNYAFLVFVVFDCFFYFFTVLHLPETARRSGFVYGFHTGFLNILSATLMQWYDDVSDERLDTKQIKEPLNLGAIHAWVTISFSIGGVIGAALIWPFATYLGRKLSLFCSNLIVVFALIIVSFVSPSSTFELLIFGRVLLGVSAGINSGIGPMYLVEISPHCLRGFAGSCYYLIVALSIFMAYVFTHPTIMGEIETWSYVFVVSGCPIIIQSIMLIFCPESPKYLMFDKGDEDRAEDAVADIEGEEIDEEMDDLREEMALLDEIGPVTIERLFKDETLRNPLIISAVVMLGQQMTGVTCLLYFSCVIFEHLGFDDFKANAMALGLAFVNWFCALVCVFAVDKVGRKPLLLASYFGMVLTVFCFTLTMILMSISVRPNQAIDTIAVVLIYLYVMFFALGAGTIGWFFTAEISNHFARPITVSMTVMLYWIVQLIFVGCFLPFWFMIHTYTFLFYIIFDIATVAFLLLTLRETAMVPSVDITEMFYD</sequence>
<feature type="transmembrane region" description="Helical" evidence="8">
    <location>
        <begin position="985"/>
        <end position="1006"/>
    </location>
</feature>
<reference evidence="10 11" key="1">
    <citation type="journal article" date="2008" name="Nature">
        <title>The genome of the model beetle and pest Tribolium castaneum.</title>
        <authorList>
            <consortium name="Tribolium Genome Sequencing Consortium"/>
            <person name="Richards S."/>
            <person name="Gibbs R.A."/>
            <person name="Weinstock G.M."/>
            <person name="Brown S.J."/>
            <person name="Denell R."/>
            <person name="Beeman R.W."/>
            <person name="Gibbs R."/>
            <person name="Beeman R.W."/>
            <person name="Brown S.J."/>
            <person name="Bucher G."/>
            <person name="Friedrich M."/>
            <person name="Grimmelikhuijzen C.J."/>
            <person name="Klingler M."/>
            <person name="Lorenzen M."/>
            <person name="Richards S."/>
            <person name="Roth S."/>
            <person name="Schroder R."/>
            <person name="Tautz D."/>
            <person name="Zdobnov E.M."/>
            <person name="Muzny D."/>
            <person name="Gibbs R.A."/>
            <person name="Weinstock G.M."/>
            <person name="Attaway T."/>
            <person name="Bell S."/>
            <person name="Buhay C.J."/>
            <person name="Chandrabose M.N."/>
            <person name="Chavez D."/>
            <person name="Clerk-Blankenburg K.P."/>
            <person name="Cree A."/>
            <person name="Dao M."/>
            <person name="Davis C."/>
            <person name="Chacko J."/>
            <person name="Dinh H."/>
            <person name="Dugan-Rocha S."/>
            <person name="Fowler G."/>
            <person name="Garner T.T."/>
            <person name="Garnes J."/>
            <person name="Gnirke A."/>
            <person name="Hawes A."/>
            <person name="Hernandez J."/>
            <person name="Hines S."/>
            <person name="Holder M."/>
            <person name="Hume J."/>
            <person name="Jhangiani S.N."/>
            <person name="Joshi V."/>
            <person name="Khan Z.M."/>
            <person name="Jackson L."/>
            <person name="Kovar C."/>
            <person name="Kowis A."/>
            <person name="Lee S."/>
            <person name="Lewis L.R."/>
            <person name="Margolis J."/>
            <person name="Morgan M."/>
            <person name="Nazareth L.V."/>
            <person name="Nguyen N."/>
            <person name="Okwuonu G."/>
            <person name="Parker D."/>
            <person name="Richards S."/>
            <person name="Ruiz S.J."/>
            <person name="Santibanez J."/>
            <person name="Savard J."/>
            <person name="Scherer S.E."/>
            <person name="Schneider B."/>
            <person name="Sodergren E."/>
            <person name="Tautz D."/>
            <person name="Vattahil S."/>
            <person name="Villasana D."/>
            <person name="White C.S."/>
            <person name="Wright R."/>
            <person name="Park Y."/>
            <person name="Beeman R.W."/>
            <person name="Lord J."/>
            <person name="Oppert B."/>
            <person name="Lorenzen M."/>
            <person name="Brown S."/>
            <person name="Wang L."/>
            <person name="Savard J."/>
            <person name="Tautz D."/>
            <person name="Richards S."/>
            <person name="Weinstock G."/>
            <person name="Gibbs R.A."/>
            <person name="Liu Y."/>
            <person name="Worley K."/>
            <person name="Weinstock G."/>
            <person name="Elsik C.G."/>
            <person name="Reese J.T."/>
            <person name="Elhaik E."/>
            <person name="Landan G."/>
            <person name="Graur D."/>
            <person name="Arensburger P."/>
            <person name="Atkinson P."/>
            <person name="Beeman R.W."/>
            <person name="Beidler J."/>
            <person name="Brown S.J."/>
            <person name="Demuth J.P."/>
            <person name="Drury D.W."/>
            <person name="Du Y.Z."/>
            <person name="Fujiwara H."/>
            <person name="Lorenzen M."/>
            <person name="Maselli V."/>
            <person name="Osanai M."/>
            <person name="Park Y."/>
            <person name="Robertson H.M."/>
            <person name="Tu Z."/>
            <person name="Wang J.J."/>
            <person name="Wang S."/>
            <person name="Richards S."/>
            <person name="Song H."/>
            <person name="Zhang L."/>
            <person name="Sodergren E."/>
            <person name="Werner D."/>
            <person name="Stanke M."/>
            <person name="Morgenstern B."/>
            <person name="Solovyev V."/>
            <person name="Kosarev P."/>
            <person name="Brown G."/>
            <person name="Chen H.C."/>
            <person name="Ermolaeva O."/>
            <person name="Hlavina W."/>
            <person name="Kapustin Y."/>
            <person name="Kiryutin B."/>
            <person name="Kitts P."/>
            <person name="Maglott D."/>
            <person name="Pruitt K."/>
            <person name="Sapojnikov V."/>
            <person name="Souvorov A."/>
            <person name="Mackey A.J."/>
            <person name="Waterhouse R.M."/>
            <person name="Wyder S."/>
            <person name="Zdobnov E.M."/>
            <person name="Zdobnov E.M."/>
            <person name="Wyder S."/>
            <person name="Kriventseva E.V."/>
            <person name="Kadowaki T."/>
            <person name="Bork P."/>
            <person name="Aranda M."/>
            <person name="Bao R."/>
            <person name="Beermann A."/>
            <person name="Berns N."/>
            <person name="Bolognesi R."/>
            <person name="Bonneton F."/>
            <person name="Bopp D."/>
            <person name="Brown S.J."/>
            <person name="Bucher G."/>
            <person name="Butts T."/>
            <person name="Chaumot A."/>
            <person name="Denell R.E."/>
            <person name="Ferrier D.E."/>
            <person name="Friedrich M."/>
            <person name="Gordon C.M."/>
            <person name="Jindra M."/>
            <person name="Klingler M."/>
            <person name="Lan Q."/>
            <person name="Lattorff H.M."/>
            <person name="Laudet V."/>
            <person name="von Levetsow C."/>
            <person name="Liu Z."/>
            <person name="Lutz R."/>
            <person name="Lynch J.A."/>
            <person name="da Fonseca R.N."/>
            <person name="Posnien N."/>
            <person name="Reuter R."/>
            <person name="Roth S."/>
            <person name="Savard J."/>
            <person name="Schinko J.B."/>
            <person name="Schmitt C."/>
            <person name="Schoppmeier M."/>
            <person name="Schroder R."/>
            <person name="Shippy T.D."/>
            <person name="Simonnet F."/>
            <person name="Marques-Souza H."/>
            <person name="Tautz D."/>
            <person name="Tomoyasu Y."/>
            <person name="Trauner J."/>
            <person name="Van der Zee M."/>
            <person name="Vervoort M."/>
            <person name="Wittkopp N."/>
            <person name="Wimmer E.A."/>
            <person name="Yang X."/>
            <person name="Jones A.K."/>
            <person name="Sattelle D.B."/>
            <person name="Ebert P.R."/>
            <person name="Nelson D."/>
            <person name="Scott J.G."/>
            <person name="Beeman R.W."/>
            <person name="Muthukrishnan S."/>
            <person name="Kramer K.J."/>
            <person name="Arakane Y."/>
            <person name="Beeman R.W."/>
            <person name="Zhu Q."/>
            <person name="Hogenkamp D."/>
            <person name="Dixit R."/>
            <person name="Oppert B."/>
            <person name="Jiang H."/>
            <person name="Zou Z."/>
            <person name="Marshall J."/>
            <person name="Elpidina E."/>
            <person name="Vinokurov K."/>
            <person name="Oppert C."/>
            <person name="Zou Z."/>
            <person name="Evans J."/>
            <person name="Lu Z."/>
            <person name="Zhao P."/>
            <person name="Sumathipala N."/>
            <person name="Altincicek B."/>
            <person name="Vilcinskas A."/>
            <person name="Williams M."/>
            <person name="Hultmark D."/>
            <person name="Hetru C."/>
            <person name="Jiang H."/>
            <person name="Grimmelikhuijzen C.J."/>
            <person name="Hauser F."/>
            <person name="Cazzamali G."/>
            <person name="Williamson M."/>
            <person name="Park Y."/>
            <person name="Li B."/>
            <person name="Tanaka Y."/>
            <person name="Predel R."/>
            <person name="Neupert S."/>
            <person name="Schachtner J."/>
            <person name="Verleyen P."/>
            <person name="Raible F."/>
            <person name="Bork P."/>
            <person name="Friedrich M."/>
            <person name="Walden K.K."/>
            <person name="Robertson H.M."/>
            <person name="Angeli S."/>
            <person name="Foret S."/>
            <person name="Bucher G."/>
            <person name="Schuetz S."/>
            <person name="Maleszka R."/>
            <person name="Wimmer E.A."/>
            <person name="Beeman R.W."/>
            <person name="Lorenzen M."/>
            <person name="Tomoyasu Y."/>
            <person name="Miller S.C."/>
            <person name="Grossmann D."/>
            <person name="Bucher G."/>
        </authorList>
    </citation>
    <scope>NUCLEOTIDE SEQUENCE [LARGE SCALE GENOMIC DNA]</scope>
    <source>
        <strain evidence="10 11">Georgia GA2</strain>
    </source>
</reference>
<protein>
    <recommendedName>
        <fullName evidence="9">Major facilitator superfamily (MFS) profile domain-containing protein</fullName>
    </recommendedName>
</protein>
<dbReference type="eggNOG" id="KOG0569">
    <property type="taxonomic scope" value="Eukaryota"/>
</dbReference>
<reference evidence="10 11" key="2">
    <citation type="journal article" date="2010" name="Nucleic Acids Res.">
        <title>BeetleBase in 2010: revisions to provide comprehensive genomic information for Tribolium castaneum.</title>
        <authorList>
            <person name="Kim H.S."/>
            <person name="Murphy T."/>
            <person name="Xia J."/>
            <person name="Caragea D."/>
            <person name="Park Y."/>
            <person name="Beeman R.W."/>
            <person name="Lorenzen M.D."/>
            <person name="Butcher S."/>
            <person name="Manak J.R."/>
            <person name="Brown S.J."/>
        </authorList>
    </citation>
    <scope>GENOME REANNOTATION</scope>
    <source>
        <strain evidence="10 11">Georgia GA2</strain>
    </source>
</reference>
<dbReference type="PRINTS" id="PR00171">
    <property type="entry name" value="SUGRTRNSPORT"/>
</dbReference>
<feature type="transmembrane region" description="Helical" evidence="8">
    <location>
        <begin position="1571"/>
        <end position="1597"/>
    </location>
</feature>
<dbReference type="Pfam" id="PF00083">
    <property type="entry name" value="Sugar_tr"/>
    <property type="match status" value="4"/>
</dbReference>
<feature type="transmembrane region" description="Helical" evidence="8">
    <location>
        <begin position="1045"/>
        <end position="1065"/>
    </location>
</feature>
<dbReference type="SUPFAM" id="SSF103473">
    <property type="entry name" value="MFS general substrate transporter"/>
    <property type="match status" value="4"/>
</dbReference>
<dbReference type="Gene3D" id="1.20.1250.20">
    <property type="entry name" value="MFS general substrate transporter like domains"/>
    <property type="match status" value="4"/>
</dbReference>
<dbReference type="OMA" id="WLMAYCN"/>
<keyword evidence="5 8" id="KW-1133">Transmembrane helix</keyword>
<feature type="transmembrane region" description="Helical" evidence="8">
    <location>
        <begin position="921"/>
        <end position="944"/>
    </location>
</feature>
<feature type="transmembrane region" description="Helical" evidence="8">
    <location>
        <begin position="1486"/>
        <end position="1506"/>
    </location>
</feature>
<feature type="transmembrane region" description="Helical" evidence="8">
    <location>
        <begin position="1362"/>
        <end position="1387"/>
    </location>
</feature>
<feature type="transmembrane region" description="Helical" evidence="8">
    <location>
        <begin position="103"/>
        <end position="124"/>
    </location>
</feature>
<dbReference type="PANTHER" id="PTHR23503:SF8">
    <property type="entry name" value="FACILITATED GLUCOSE TRANSPORTER PROTEIN 1"/>
    <property type="match status" value="1"/>
</dbReference>
<evidence type="ECO:0000256" key="2">
    <source>
        <dbReference type="ARBA" id="ARBA00022448"/>
    </source>
</evidence>
<dbReference type="InterPro" id="IPR020846">
    <property type="entry name" value="MFS_dom"/>
</dbReference>
<proteinExistence type="predicted"/>
<evidence type="ECO:0000256" key="5">
    <source>
        <dbReference type="ARBA" id="ARBA00022989"/>
    </source>
</evidence>
<keyword evidence="2" id="KW-0813">Transport</keyword>
<feature type="transmembrane region" description="Helical" evidence="8">
    <location>
        <begin position="1224"/>
        <end position="1251"/>
    </location>
</feature>
<keyword evidence="7" id="KW-0325">Glycoprotein</keyword>
<dbReference type="PANTHER" id="PTHR23503">
    <property type="entry name" value="SOLUTE CARRIER FAMILY 2"/>
    <property type="match status" value="1"/>
</dbReference>
<feature type="transmembrane region" description="Helical" evidence="8">
    <location>
        <begin position="1196"/>
        <end position="1218"/>
    </location>
</feature>
<feature type="transmembrane region" description="Helical" evidence="8">
    <location>
        <begin position="808"/>
        <end position="825"/>
    </location>
</feature>
<feature type="transmembrane region" description="Helical" evidence="8">
    <location>
        <begin position="217"/>
        <end position="244"/>
    </location>
</feature>
<feature type="domain" description="Major facilitator superfamily (MFS) profile" evidence="9">
    <location>
        <begin position="876"/>
        <end position="1317"/>
    </location>
</feature>
<feature type="transmembrane region" description="Helical" evidence="8">
    <location>
        <begin position="1394"/>
        <end position="1415"/>
    </location>
</feature>
<dbReference type="GO" id="GO:0015149">
    <property type="term" value="F:hexose transmembrane transporter activity"/>
    <property type="evidence" value="ECO:0000318"/>
    <property type="project" value="GO_Central"/>
</dbReference>
<evidence type="ECO:0000313" key="10">
    <source>
        <dbReference type="EMBL" id="KYB27182.1"/>
    </source>
</evidence>
<dbReference type="GO" id="GO:0016020">
    <property type="term" value="C:membrane"/>
    <property type="evidence" value="ECO:0000318"/>
    <property type="project" value="GO_Central"/>
</dbReference>
<dbReference type="InterPro" id="IPR036259">
    <property type="entry name" value="MFS_trans_sf"/>
</dbReference>
<accession>A0A139WGU4</accession>
<feature type="transmembrane region" description="Helical" evidence="8">
    <location>
        <begin position="560"/>
        <end position="581"/>
    </location>
</feature>
<feature type="transmembrane region" description="Helical" evidence="8">
    <location>
        <begin position="1636"/>
        <end position="1659"/>
    </location>
</feature>
<feature type="transmembrane region" description="Helical" evidence="8">
    <location>
        <begin position="76"/>
        <end position="97"/>
    </location>
</feature>
<feature type="transmembrane region" description="Helical" evidence="8">
    <location>
        <begin position="256"/>
        <end position="278"/>
    </location>
</feature>
<dbReference type="PROSITE" id="PS00217">
    <property type="entry name" value="SUGAR_TRANSPORT_2"/>
    <property type="match status" value="4"/>
</dbReference>
<dbReference type="GO" id="GO:0015749">
    <property type="term" value="P:monosaccharide transmembrane transport"/>
    <property type="evidence" value="ECO:0000318"/>
    <property type="project" value="GO_Central"/>
</dbReference>
<dbReference type="Proteomes" id="UP000007266">
    <property type="component" value="Linkage group 5"/>
</dbReference>
<dbReference type="InParanoid" id="A0A139WGU4"/>
<feature type="domain" description="Major facilitator superfamily (MFS) profile" evidence="9">
    <location>
        <begin position="1"/>
        <end position="374"/>
    </location>
</feature>
<dbReference type="GO" id="GO:1990539">
    <property type="term" value="P:fructose import across plasma membrane"/>
    <property type="evidence" value="ECO:0007669"/>
    <property type="project" value="UniProtKB-ARBA"/>
</dbReference>
<feature type="transmembrane region" description="Helical" evidence="8">
    <location>
        <begin position="745"/>
        <end position="767"/>
    </location>
</feature>
<feature type="transmembrane region" description="Helical" evidence="8">
    <location>
        <begin position="779"/>
        <end position="802"/>
    </location>
</feature>
<feature type="transmembrane region" description="Helical" evidence="8">
    <location>
        <begin position="1421"/>
        <end position="1445"/>
    </location>
</feature>
<keyword evidence="4 8" id="KW-0812">Transmembrane</keyword>
<evidence type="ECO:0000256" key="4">
    <source>
        <dbReference type="ARBA" id="ARBA00022692"/>
    </source>
</evidence>
<feature type="transmembrane region" description="Helical" evidence="8">
    <location>
        <begin position="1290"/>
        <end position="1309"/>
    </location>
</feature>
<evidence type="ECO:0000259" key="9">
    <source>
        <dbReference type="PROSITE" id="PS50850"/>
    </source>
</evidence>
<organism evidence="10 11">
    <name type="scientific">Tribolium castaneum</name>
    <name type="common">Red flour beetle</name>
    <dbReference type="NCBI Taxonomy" id="7070"/>
    <lineage>
        <taxon>Eukaryota</taxon>
        <taxon>Metazoa</taxon>
        <taxon>Ecdysozoa</taxon>
        <taxon>Arthropoda</taxon>
        <taxon>Hexapoda</taxon>
        <taxon>Insecta</taxon>
        <taxon>Pterygota</taxon>
        <taxon>Neoptera</taxon>
        <taxon>Endopterygota</taxon>
        <taxon>Coleoptera</taxon>
        <taxon>Polyphaga</taxon>
        <taxon>Cucujiformia</taxon>
        <taxon>Tenebrionidae</taxon>
        <taxon>Tenebrionidae incertae sedis</taxon>
        <taxon>Tribolium</taxon>
    </lineage>
</organism>
<feature type="transmembrane region" description="Helical" evidence="8">
    <location>
        <begin position="1321"/>
        <end position="1342"/>
    </location>
</feature>
<dbReference type="PROSITE" id="PS50850">
    <property type="entry name" value="MFS"/>
    <property type="match status" value="4"/>
</dbReference>
<comment type="subcellular location">
    <subcellularLocation>
        <location evidence="1">Cell membrane</location>
        <topology evidence="1">Multi-pass membrane protein</topology>
    </subcellularLocation>
</comment>
<feature type="transmembrane region" description="Helical" evidence="8">
    <location>
        <begin position="387"/>
        <end position="409"/>
    </location>
</feature>
<evidence type="ECO:0000256" key="1">
    <source>
        <dbReference type="ARBA" id="ARBA00004651"/>
    </source>
</evidence>
<feature type="transmembrane region" description="Helical" evidence="8">
    <location>
        <begin position="1018"/>
        <end position="1039"/>
    </location>
</feature>
<name>A0A139WGU4_TRICA</name>
<dbReference type="InterPro" id="IPR005829">
    <property type="entry name" value="Sugar_transporter_CS"/>
</dbReference>
<keyword evidence="3" id="KW-1003">Cell membrane</keyword>
<feature type="transmembrane region" description="Helical" evidence="8">
    <location>
        <begin position="1609"/>
        <end position="1629"/>
    </location>
</feature>
<feature type="transmembrane region" description="Helical" evidence="8">
    <location>
        <begin position="1263"/>
        <end position="1284"/>
    </location>
</feature>
<dbReference type="PROSITE" id="PS00216">
    <property type="entry name" value="SUGAR_TRANSPORT_1"/>
    <property type="match status" value="3"/>
</dbReference>
<dbReference type="InterPro" id="IPR045263">
    <property type="entry name" value="GLUT"/>
</dbReference>
<feature type="transmembrane region" description="Helical" evidence="8">
    <location>
        <begin position="38"/>
        <end position="64"/>
    </location>
</feature>
<feature type="transmembrane region" description="Helical" evidence="8">
    <location>
        <begin position="1452"/>
        <end position="1474"/>
    </location>
</feature>
<dbReference type="InterPro" id="IPR005828">
    <property type="entry name" value="MFS_sugar_transport-like"/>
</dbReference>
<feature type="transmembrane region" description="Helical" evidence="8">
    <location>
        <begin position="715"/>
        <end position="733"/>
    </location>
</feature>
<dbReference type="InterPro" id="IPR003663">
    <property type="entry name" value="Sugar/inositol_transpt"/>
</dbReference>
<feature type="transmembrane region" description="Helical" evidence="8">
    <location>
        <begin position="533"/>
        <end position="554"/>
    </location>
</feature>
<feature type="transmembrane region" description="Helical" evidence="8">
    <location>
        <begin position="1707"/>
        <end position="1733"/>
    </location>
</feature>
<dbReference type="NCBIfam" id="TIGR00879">
    <property type="entry name" value="SP"/>
    <property type="match status" value="1"/>
</dbReference>
<feature type="transmembrane region" description="Helical" evidence="8">
    <location>
        <begin position="439"/>
        <end position="462"/>
    </location>
</feature>
<dbReference type="EMBL" id="KQ971343">
    <property type="protein sequence ID" value="KYB27182.1"/>
    <property type="molecule type" value="Genomic_DNA"/>
</dbReference>
<keyword evidence="6 8" id="KW-0472">Membrane</keyword>
<dbReference type="GO" id="GO:0005886">
    <property type="term" value="C:plasma membrane"/>
    <property type="evidence" value="ECO:0007669"/>
    <property type="project" value="UniProtKB-SubCell"/>
</dbReference>
<gene>
    <name evidence="10" type="primary">AUGUSTUS-3.0.2_33126</name>
    <name evidence="10" type="ORF">TcasGA2_TC033126</name>
</gene>
<dbReference type="FunFam" id="1.20.1250.20:FF:001511">
    <property type="entry name" value="Solute carrier family 2, facilitated glucose transporter member 5"/>
    <property type="match status" value="1"/>
</dbReference>
<evidence type="ECO:0000256" key="8">
    <source>
        <dbReference type="SAM" id="Phobius"/>
    </source>
</evidence>
<evidence type="ECO:0000256" key="6">
    <source>
        <dbReference type="ARBA" id="ARBA00023136"/>
    </source>
</evidence>
<keyword evidence="11" id="KW-1185">Reference proteome</keyword>
<feature type="domain" description="Major facilitator superfamily (MFS) profile" evidence="9">
    <location>
        <begin position="391"/>
        <end position="833"/>
    </location>
</feature>
<feature type="transmembrane region" description="Helical" evidence="8">
    <location>
        <begin position="1739"/>
        <end position="1757"/>
    </location>
</feature>
<evidence type="ECO:0000256" key="7">
    <source>
        <dbReference type="ARBA" id="ARBA00023180"/>
    </source>
</evidence>
<feature type="transmembrane region" description="Helical" evidence="8">
    <location>
        <begin position="1671"/>
        <end position="1695"/>
    </location>
</feature>
<feature type="transmembrane region" description="Helical" evidence="8">
    <location>
        <begin position="347"/>
        <end position="366"/>
    </location>
</feature>
<evidence type="ECO:0000256" key="3">
    <source>
        <dbReference type="ARBA" id="ARBA00022475"/>
    </source>
</evidence>
<feature type="transmembrane region" description="Helical" evidence="8">
    <location>
        <begin position="1131"/>
        <end position="1152"/>
    </location>
</feature>
<feature type="transmembrane region" description="Helical" evidence="8">
    <location>
        <begin position="1172"/>
        <end position="1189"/>
    </location>
</feature>
<feature type="transmembrane region" description="Helical" evidence="8">
    <location>
        <begin position="681"/>
        <end position="703"/>
    </location>
</feature>
<feature type="transmembrane region" description="Helical" evidence="8">
    <location>
        <begin position="956"/>
        <end position="973"/>
    </location>
</feature>
<feature type="transmembrane region" description="Helical" evidence="8">
    <location>
        <begin position="497"/>
        <end position="521"/>
    </location>
</feature>
<evidence type="ECO:0000313" key="11">
    <source>
        <dbReference type="Proteomes" id="UP000007266"/>
    </source>
</evidence>
<feature type="transmembrane region" description="Helical" evidence="8">
    <location>
        <begin position="865"/>
        <end position="885"/>
    </location>
</feature>
<feature type="domain" description="Major facilitator superfamily (MFS) profile" evidence="9">
    <location>
        <begin position="1321"/>
        <end position="1761"/>
    </location>
</feature>
<dbReference type="GO" id="GO:0005353">
    <property type="term" value="F:fructose transmembrane transporter activity"/>
    <property type="evidence" value="ECO:0007669"/>
    <property type="project" value="UniProtKB-ARBA"/>
</dbReference>